<protein>
    <submittedName>
        <fullName evidence="2">Uncharacterized protein</fullName>
    </submittedName>
</protein>
<gene>
    <name evidence="2" type="ORF">V1478_008895</name>
</gene>
<name>A0ABD2AUT2_VESSQ</name>
<dbReference type="AlphaFoldDB" id="A0ABD2AUT2"/>
<dbReference type="Proteomes" id="UP001607302">
    <property type="component" value="Unassembled WGS sequence"/>
</dbReference>
<sequence length="156" mass="17154">MATMNETIHSGNIWRRSSYKPNEKKEQKKSKKKSRTGSIASLAPQLWPRPIGLHSTLIAFWYGGGGGGGGGGTGGGRGRGRGRGRGNSIAAFRSPRNQTGYRRSLYTDSQPITLIAEGSKWFVDNRRKKSVPFVLFTLTIGLRTFTTLHEKRSGRS</sequence>
<feature type="non-terminal residue" evidence="2">
    <location>
        <position position="156"/>
    </location>
</feature>
<accession>A0ABD2AUT2</accession>
<keyword evidence="3" id="KW-1185">Reference proteome</keyword>
<reference evidence="2 3" key="1">
    <citation type="journal article" date="2024" name="Ann. Entomol. Soc. Am.">
        <title>Genomic analyses of the southern and eastern yellowjacket wasps (Hymenoptera: Vespidae) reveal evolutionary signatures of social life.</title>
        <authorList>
            <person name="Catto M.A."/>
            <person name="Caine P.B."/>
            <person name="Orr S.E."/>
            <person name="Hunt B.G."/>
            <person name="Goodisman M.A.D."/>
        </authorList>
    </citation>
    <scope>NUCLEOTIDE SEQUENCE [LARGE SCALE GENOMIC DNA]</scope>
    <source>
        <strain evidence="2">233</strain>
        <tissue evidence="2">Head and thorax</tissue>
    </source>
</reference>
<feature type="region of interest" description="Disordered" evidence="1">
    <location>
        <begin position="1"/>
        <end position="41"/>
    </location>
</feature>
<proteinExistence type="predicted"/>
<organism evidence="2 3">
    <name type="scientific">Vespula squamosa</name>
    <name type="common">Southern yellow jacket</name>
    <name type="synonym">Wasp</name>
    <dbReference type="NCBI Taxonomy" id="30214"/>
    <lineage>
        <taxon>Eukaryota</taxon>
        <taxon>Metazoa</taxon>
        <taxon>Ecdysozoa</taxon>
        <taxon>Arthropoda</taxon>
        <taxon>Hexapoda</taxon>
        <taxon>Insecta</taxon>
        <taxon>Pterygota</taxon>
        <taxon>Neoptera</taxon>
        <taxon>Endopterygota</taxon>
        <taxon>Hymenoptera</taxon>
        <taxon>Apocrita</taxon>
        <taxon>Aculeata</taxon>
        <taxon>Vespoidea</taxon>
        <taxon>Vespidae</taxon>
        <taxon>Vespinae</taxon>
        <taxon>Vespula</taxon>
    </lineage>
</organism>
<evidence type="ECO:0000256" key="1">
    <source>
        <dbReference type="SAM" id="MobiDB-lite"/>
    </source>
</evidence>
<evidence type="ECO:0000313" key="2">
    <source>
        <dbReference type="EMBL" id="KAL2724382.1"/>
    </source>
</evidence>
<dbReference type="EMBL" id="JAUDFV010000139">
    <property type="protein sequence ID" value="KAL2724382.1"/>
    <property type="molecule type" value="Genomic_DNA"/>
</dbReference>
<feature type="compositionally biased region" description="Polar residues" evidence="1">
    <location>
        <begin position="1"/>
        <end position="10"/>
    </location>
</feature>
<feature type="region of interest" description="Disordered" evidence="1">
    <location>
        <begin position="70"/>
        <end position="94"/>
    </location>
</feature>
<comment type="caution">
    <text evidence="2">The sequence shown here is derived from an EMBL/GenBank/DDBJ whole genome shotgun (WGS) entry which is preliminary data.</text>
</comment>
<evidence type="ECO:0000313" key="3">
    <source>
        <dbReference type="Proteomes" id="UP001607302"/>
    </source>
</evidence>